<dbReference type="InterPro" id="IPR028154">
    <property type="entry name" value="AMP-dep_Lig_C"/>
</dbReference>
<dbReference type="InterPro" id="IPR045851">
    <property type="entry name" value="AMP-bd_C_sf"/>
</dbReference>
<feature type="domain" description="AMP-dependent ligase C-terminal" evidence="6">
    <location>
        <begin position="338"/>
        <end position="434"/>
    </location>
</feature>
<dbReference type="Pfam" id="PF00501">
    <property type="entry name" value="AMP-binding"/>
    <property type="match status" value="1"/>
</dbReference>
<dbReference type="InterPro" id="IPR000873">
    <property type="entry name" value="AMP-dep_synth/lig_dom"/>
</dbReference>
<evidence type="ECO:0000313" key="8">
    <source>
        <dbReference type="Proteomes" id="UP000000663"/>
    </source>
</evidence>
<gene>
    <name evidence="7" type="primary">paaK-2</name>
    <name evidence="7" type="ORF">LRC13</name>
</gene>
<dbReference type="eggNOG" id="arCOG02620">
    <property type="taxonomic scope" value="Archaea"/>
</dbReference>
<sequence length="436" mass="48811">MASMLDFWNSRIERAPLEELQEIQLRKLKSLVDNVYRNSAFYRQRFDEAGVKPEMIKSLDDIVKLPFTYKKDLRDNYPTKMFSAPLSQVVRYHASSGTTGKPTVVGYTRGDIECWSTSLARAFTSCGLGHGDVMIVSYGYGLFTGGLGAHYGAEEVGASVIPMGVGNTQRQIELMQDLHATAIACTPSYLLHMNETAKAMGISIKKDTDLRMAFLGAEPWSLETRARIEKSMGIKAYDIYGTSELSGPLFTECKCQDGIHVWADHFLLEVIDKNGDPVPEGKKGELVVTTLSKEALPLIRYRVGDTTILNNQECECGRTHPRIMRIMGRTDDMLIIRGINVFPSQIESVLMTIPEVGEHFQIIADRKGELDELTVRVEVTKTAFSDKLADLMKLEQKVGYELQKVLNLSTKIELVETGTLPRSQGKSQKVIDRRKI</sequence>
<dbReference type="CDD" id="cd05913">
    <property type="entry name" value="PaaK"/>
    <property type="match status" value="1"/>
</dbReference>
<proteinExistence type="predicted"/>
<dbReference type="EMBL" id="AM114193">
    <property type="protein sequence ID" value="CAJ38231.1"/>
    <property type="molecule type" value="Genomic_DNA"/>
</dbReference>
<accession>Q0W062</accession>
<dbReference type="SUPFAM" id="SSF56801">
    <property type="entry name" value="Acetyl-CoA synthetase-like"/>
    <property type="match status" value="1"/>
</dbReference>
<dbReference type="FunFam" id="3.40.50.12780:FF:000016">
    <property type="entry name" value="Phenylacetate-coenzyme A ligase"/>
    <property type="match status" value="1"/>
</dbReference>
<dbReference type="GO" id="GO:0047475">
    <property type="term" value="F:phenylacetate-CoA ligase activity"/>
    <property type="evidence" value="ECO:0007669"/>
    <property type="project" value="UniProtKB-EC"/>
</dbReference>
<dbReference type="PIRSF" id="PIRSF006444">
    <property type="entry name" value="PaaK"/>
    <property type="match status" value="1"/>
</dbReference>
<evidence type="ECO:0000259" key="5">
    <source>
        <dbReference type="Pfam" id="PF00501"/>
    </source>
</evidence>
<dbReference type="Pfam" id="PF14535">
    <property type="entry name" value="AMP-binding_C_2"/>
    <property type="match status" value="1"/>
</dbReference>
<feature type="domain" description="AMP-dependent synthetase/ligase" evidence="5">
    <location>
        <begin position="95"/>
        <end position="289"/>
    </location>
</feature>
<dbReference type="Proteomes" id="UP000000663">
    <property type="component" value="Chromosome"/>
</dbReference>
<evidence type="ECO:0000259" key="6">
    <source>
        <dbReference type="Pfam" id="PF14535"/>
    </source>
</evidence>
<dbReference type="InterPro" id="IPR011880">
    <property type="entry name" value="PA_CoA_ligase"/>
</dbReference>
<protein>
    <submittedName>
        <fullName evidence="7">Phenylacetate--coenzyme A ligase</fullName>
        <ecNumber evidence="7">6.2.1.30</ecNumber>
    </submittedName>
</protein>
<keyword evidence="3 7" id="KW-0436">Ligase</keyword>
<dbReference type="AlphaFoldDB" id="Q0W062"/>
<evidence type="ECO:0000256" key="2">
    <source>
        <dbReference type="ARBA" id="ARBA00011245"/>
    </source>
</evidence>
<organism evidence="7 8">
    <name type="scientific">Methanocella arvoryzae (strain DSM 22066 / NBRC 105507 / MRE50)</name>
    <dbReference type="NCBI Taxonomy" id="351160"/>
    <lineage>
        <taxon>Archaea</taxon>
        <taxon>Methanobacteriati</taxon>
        <taxon>Methanobacteriota</taxon>
        <taxon>Stenosarchaea group</taxon>
        <taxon>Methanomicrobia</taxon>
        <taxon>Methanocellales</taxon>
        <taxon>Methanocellaceae</taxon>
        <taxon>Methanocella</taxon>
    </lineage>
</organism>
<name>Q0W062_METAR</name>
<dbReference type="PATRIC" id="fig|351160.9.peg.38"/>
<keyword evidence="8" id="KW-1185">Reference proteome</keyword>
<dbReference type="KEGG" id="rci:LRC13"/>
<evidence type="ECO:0000256" key="1">
    <source>
        <dbReference type="ARBA" id="ARBA00005211"/>
    </source>
</evidence>
<dbReference type="STRING" id="351160.LRC13"/>
<dbReference type="Gene3D" id="3.40.50.12780">
    <property type="entry name" value="N-terminal domain of ligase-like"/>
    <property type="match status" value="1"/>
</dbReference>
<dbReference type="EC" id="6.2.1.30" evidence="7"/>
<comment type="pathway">
    <text evidence="1">Aromatic compound metabolism.</text>
</comment>
<keyword evidence="4" id="KW-0547">Nucleotide-binding</keyword>
<evidence type="ECO:0000256" key="3">
    <source>
        <dbReference type="ARBA" id="ARBA00022598"/>
    </source>
</evidence>
<dbReference type="GO" id="GO:0000166">
    <property type="term" value="F:nucleotide binding"/>
    <property type="evidence" value="ECO:0007669"/>
    <property type="project" value="UniProtKB-KW"/>
</dbReference>
<reference evidence="7 8" key="1">
    <citation type="journal article" date="2006" name="Science">
        <title>Genome of rice cluster I archaea -- the key methane producers in the rice rhizosphere.</title>
        <authorList>
            <person name="Erkel C."/>
            <person name="Kube M."/>
            <person name="Reinhardt R."/>
            <person name="Liesack W."/>
        </authorList>
    </citation>
    <scope>NUCLEOTIDE SEQUENCE [LARGE SCALE GENOMIC DNA]</scope>
    <source>
        <strain evidence="8">DSM 22066 / NBRC 105507 / MRE50</strain>
    </source>
</reference>
<comment type="subunit">
    <text evidence="2">Monomer.</text>
</comment>
<dbReference type="PANTHER" id="PTHR43845">
    <property type="entry name" value="BLR5969 PROTEIN"/>
    <property type="match status" value="1"/>
</dbReference>
<evidence type="ECO:0000313" key="7">
    <source>
        <dbReference type="EMBL" id="CAJ38231.1"/>
    </source>
</evidence>
<dbReference type="InterPro" id="IPR042099">
    <property type="entry name" value="ANL_N_sf"/>
</dbReference>
<dbReference type="PANTHER" id="PTHR43845:SF1">
    <property type="entry name" value="BLR5969 PROTEIN"/>
    <property type="match status" value="1"/>
</dbReference>
<dbReference type="GO" id="GO:0010124">
    <property type="term" value="P:phenylacetate catabolic process"/>
    <property type="evidence" value="ECO:0007669"/>
    <property type="project" value="InterPro"/>
</dbReference>
<evidence type="ECO:0000256" key="4">
    <source>
        <dbReference type="ARBA" id="ARBA00022741"/>
    </source>
</evidence>
<dbReference type="Gene3D" id="3.30.300.30">
    <property type="match status" value="1"/>
</dbReference>